<dbReference type="EMBL" id="JABEMB010000034">
    <property type="protein sequence ID" value="NNH05164.1"/>
    <property type="molecule type" value="Genomic_DNA"/>
</dbReference>
<comment type="caution">
    <text evidence="2">The sequence shown here is derived from an EMBL/GenBank/DDBJ whole genome shotgun (WGS) entry which is preliminary data.</text>
</comment>
<name>A0A7Y2M347_9MICO</name>
<feature type="transmembrane region" description="Helical" evidence="1">
    <location>
        <begin position="26"/>
        <end position="45"/>
    </location>
</feature>
<dbReference type="Proteomes" id="UP000543598">
    <property type="component" value="Unassembled WGS sequence"/>
</dbReference>
<proteinExistence type="predicted"/>
<keyword evidence="1" id="KW-0472">Membrane</keyword>
<evidence type="ECO:0000313" key="3">
    <source>
        <dbReference type="Proteomes" id="UP000543598"/>
    </source>
</evidence>
<dbReference type="AlphaFoldDB" id="A0A7Y2M347"/>
<reference evidence="2 3" key="1">
    <citation type="submission" date="2020-05" db="EMBL/GenBank/DDBJ databases">
        <title>MicrobeNet Type strains.</title>
        <authorList>
            <person name="Nicholson A.C."/>
        </authorList>
    </citation>
    <scope>NUCLEOTIDE SEQUENCE [LARGE SCALE GENOMIC DNA]</scope>
    <source>
        <strain evidence="2 3">JCM 14282</strain>
    </source>
</reference>
<keyword evidence="1" id="KW-1133">Transmembrane helix</keyword>
<keyword evidence="1" id="KW-0812">Transmembrane</keyword>
<organism evidence="2 3">
    <name type="scientific">Microbacterium ulmi</name>
    <dbReference type="NCBI Taxonomy" id="179095"/>
    <lineage>
        <taxon>Bacteria</taxon>
        <taxon>Bacillati</taxon>
        <taxon>Actinomycetota</taxon>
        <taxon>Actinomycetes</taxon>
        <taxon>Micrococcales</taxon>
        <taxon>Microbacteriaceae</taxon>
        <taxon>Microbacterium</taxon>
    </lineage>
</organism>
<gene>
    <name evidence="2" type="ORF">HLA99_15055</name>
</gene>
<accession>A0A7Y2M347</accession>
<evidence type="ECO:0000313" key="2">
    <source>
        <dbReference type="EMBL" id="NNH05164.1"/>
    </source>
</evidence>
<keyword evidence="3" id="KW-1185">Reference proteome</keyword>
<sequence>MSTQIASEAQSPVATARTARTGEKTAWWITFSVLTLALVLMLGLWN</sequence>
<protein>
    <submittedName>
        <fullName evidence="2">Uncharacterized protein</fullName>
    </submittedName>
</protein>
<evidence type="ECO:0000256" key="1">
    <source>
        <dbReference type="SAM" id="Phobius"/>
    </source>
</evidence>
<dbReference type="RefSeq" id="WP_167036037.1">
    <property type="nucleotide sequence ID" value="NZ_BAAANA010000001.1"/>
</dbReference>